<dbReference type="EnsemblMetazoa" id="AFUN008236-RA">
    <property type="protein sequence ID" value="AFUN008236-PA"/>
    <property type="gene ID" value="AFUN008236"/>
</dbReference>
<dbReference type="SUPFAM" id="SSF57501">
    <property type="entry name" value="Cystine-knot cytokines"/>
    <property type="match status" value="1"/>
</dbReference>
<evidence type="ECO:0000313" key="4">
    <source>
        <dbReference type="EnsemblMetazoa" id="AFUN008236-PA"/>
    </source>
</evidence>
<dbReference type="STRING" id="62324.A0A182RPQ3"/>
<feature type="region of interest" description="Disordered" evidence="1">
    <location>
        <begin position="428"/>
        <end position="448"/>
    </location>
</feature>
<feature type="compositionally biased region" description="Basic residues" evidence="1">
    <location>
        <begin position="145"/>
        <end position="166"/>
    </location>
</feature>
<feature type="region of interest" description="Disordered" evidence="1">
    <location>
        <begin position="306"/>
        <end position="337"/>
    </location>
</feature>
<feature type="signal peptide" evidence="2">
    <location>
        <begin position="1"/>
        <end position="34"/>
    </location>
</feature>
<feature type="region of interest" description="Disordered" evidence="1">
    <location>
        <begin position="352"/>
        <end position="414"/>
    </location>
</feature>
<dbReference type="Gene3D" id="2.10.90.10">
    <property type="entry name" value="Cystine-knot cytokines"/>
    <property type="match status" value="1"/>
</dbReference>
<feature type="compositionally biased region" description="Polar residues" evidence="1">
    <location>
        <begin position="322"/>
        <end position="335"/>
    </location>
</feature>
<dbReference type="GO" id="GO:0016020">
    <property type="term" value="C:membrane"/>
    <property type="evidence" value="ECO:0007669"/>
    <property type="project" value="InterPro"/>
</dbReference>
<feature type="chain" id="PRO_5021503972" evidence="2">
    <location>
        <begin position="35"/>
        <end position="727"/>
    </location>
</feature>
<sequence>MKSSMAITKSAAFRFMLLLHLFLKVKMCVGFVDALAIGDSDINYEDSEEWLIESGGGGGGGGKEDGGVGRLPVWAPARIVSTTSIPAPSNLMSWEGHTGRSRMHHVRHEQHYLKHRPIKVPNAVDPTMVAHEPYQPHKVTGSQQKSRHHSQQHHPHHHHHHHHHALHQVQTHPDKDDRKSNVDSSEEEVSLIEANRQSVLHRAASQPFQRMIEKARLKDISNSMSEEREVQDRQVAINRKRSASAFHSLTSNALPDVGSRSSRVASSDRSPKPSQRSINPGSKNYFEELLNNYKSNSPYYKELHQARTPQTKALPPGKRNQRSSAEATQKSVSKSKASRAIDYDLDYLYDDETDDSVQNDAPSGGTLSTSTRAPSTTSTSTTTMSTTTTTTTSTTTARSDSDESSDGAGSEADTSYSTYYQKAYAMHSNPRRNGNNRYNSIARPPQPVQHQQHYKRVHTDRMDPAKQVSYPERYGSLTDYKQANFGSKDAVERSYNAYANISNAGSEAKKHIHRIEMEGKCKVPRPKIIPASNDRTKIFTPHCTILHRCEADTGCCAPTQTCAPKSTSEVKLFFYVSNDTYVSNVGPRQQSTVTTLTFTNHTECYCAQLDSVHGQRNSRPQVQNSLEHSAEGSGGSSGGSISNSCTCPHHFKPVIDNESQCYCDCLSSDRDCVRFKEGYENFSMETRKCIRSKKCNIPRCEYGMYNRYEGRCPKKIERINEQFPQYR</sequence>
<dbReference type="GO" id="GO:0008083">
    <property type="term" value="F:growth factor activity"/>
    <property type="evidence" value="ECO:0007669"/>
    <property type="project" value="InterPro"/>
</dbReference>
<accession>A0A182RPQ3</accession>
<dbReference type="PANTHER" id="PTHR21719:SF1">
    <property type="entry name" value="FI06402P-RELATED"/>
    <property type="match status" value="1"/>
</dbReference>
<dbReference type="VEuPathDB" id="VectorBase:AFUN008236"/>
<feature type="region of interest" description="Disordered" evidence="1">
    <location>
        <begin position="617"/>
        <end position="638"/>
    </location>
</feature>
<keyword evidence="2" id="KW-0732">Signal</keyword>
<dbReference type="Pfam" id="PF00341">
    <property type="entry name" value="PDGF"/>
    <property type="match status" value="1"/>
</dbReference>
<feature type="compositionally biased region" description="Low complexity" evidence="1">
    <location>
        <begin position="259"/>
        <end position="268"/>
    </location>
</feature>
<dbReference type="GO" id="GO:0035099">
    <property type="term" value="P:hemocyte migration"/>
    <property type="evidence" value="ECO:0007669"/>
    <property type="project" value="TreeGrafter"/>
</dbReference>
<feature type="region of interest" description="Disordered" evidence="1">
    <location>
        <begin position="136"/>
        <end position="190"/>
    </location>
</feature>
<evidence type="ECO:0000256" key="2">
    <source>
        <dbReference type="SAM" id="SignalP"/>
    </source>
</evidence>
<reference evidence="4" key="1">
    <citation type="submission" date="2020-05" db="UniProtKB">
        <authorList>
            <consortium name="EnsemblMetazoa"/>
        </authorList>
    </citation>
    <scope>IDENTIFICATION</scope>
    <source>
        <strain evidence="4">FUMOZ</strain>
    </source>
</reference>
<dbReference type="InterPro" id="IPR000072">
    <property type="entry name" value="PDGF/VEGF_dom"/>
</dbReference>
<evidence type="ECO:0000259" key="3">
    <source>
        <dbReference type="Pfam" id="PF00341"/>
    </source>
</evidence>
<evidence type="ECO:0000256" key="1">
    <source>
        <dbReference type="SAM" id="MobiDB-lite"/>
    </source>
</evidence>
<feature type="compositionally biased region" description="Basic and acidic residues" evidence="1">
    <location>
        <begin position="172"/>
        <end position="181"/>
    </location>
</feature>
<dbReference type="InterPro" id="IPR029034">
    <property type="entry name" value="Cystine-knot_cytokine"/>
</dbReference>
<dbReference type="PANTHER" id="PTHR21719">
    <property type="entry name" value="FI06402P-RELATED"/>
    <property type="match status" value="1"/>
</dbReference>
<proteinExistence type="predicted"/>
<feature type="compositionally biased region" description="Low complexity" evidence="1">
    <location>
        <begin position="366"/>
        <end position="398"/>
    </location>
</feature>
<dbReference type="VEuPathDB" id="VectorBase:AFUN2_012185"/>
<protein>
    <submittedName>
        <fullName evidence="4">PDGF_2 domain-containing protein</fullName>
    </submittedName>
</protein>
<feature type="region of interest" description="Disordered" evidence="1">
    <location>
        <begin position="247"/>
        <end position="283"/>
    </location>
</feature>
<feature type="compositionally biased region" description="Polar residues" evidence="1">
    <location>
        <begin position="272"/>
        <end position="282"/>
    </location>
</feature>
<name>A0A182RPQ3_ANOFN</name>
<feature type="compositionally biased region" description="Polar residues" evidence="1">
    <location>
        <begin position="617"/>
        <end position="627"/>
    </location>
</feature>
<feature type="domain" description="Platelet-derived growth factor (PDGF) family profile" evidence="3">
    <location>
        <begin position="533"/>
        <end position="606"/>
    </location>
</feature>
<dbReference type="AlphaFoldDB" id="A0A182RPQ3"/>
<organism evidence="4">
    <name type="scientific">Anopheles funestus</name>
    <name type="common">African malaria mosquito</name>
    <dbReference type="NCBI Taxonomy" id="62324"/>
    <lineage>
        <taxon>Eukaryota</taxon>
        <taxon>Metazoa</taxon>
        <taxon>Ecdysozoa</taxon>
        <taxon>Arthropoda</taxon>
        <taxon>Hexapoda</taxon>
        <taxon>Insecta</taxon>
        <taxon>Pterygota</taxon>
        <taxon>Neoptera</taxon>
        <taxon>Endopterygota</taxon>
        <taxon>Diptera</taxon>
        <taxon>Nematocera</taxon>
        <taxon>Culicoidea</taxon>
        <taxon>Culicidae</taxon>
        <taxon>Anophelinae</taxon>
        <taxon>Anopheles</taxon>
    </lineage>
</organism>